<keyword evidence="5" id="KW-0175">Coiled coil</keyword>
<evidence type="ECO:0000313" key="9">
    <source>
        <dbReference type="Proteomes" id="UP000247233"/>
    </source>
</evidence>
<feature type="compositionally biased region" description="Pro residues" evidence="6">
    <location>
        <begin position="216"/>
        <end position="226"/>
    </location>
</feature>
<feature type="domain" description="GRF-type" evidence="7">
    <location>
        <begin position="28"/>
        <end position="72"/>
    </location>
</feature>
<feature type="compositionally biased region" description="Polar residues" evidence="6">
    <location>
        <begin position="128"/>
        <end position="154"/>
    </location>
</feature>
<organism evidence="8 9">
    <name type="scientific">Aspergillus heteromorphus CBS 117.55</name>
    <dbReference type="NCBI Taxonomy" id="1448321"/>
    <lineage>
        <taxon>Eukaryota</taxon>
        <taxon>Fungi</taxon>
        <taxon>Dikarya</taxon>
        <taxon>Ascomycota</taxon>
        <taxon>Pezizomycotina</taxon>
        <taxon>Eurotiomycetes</taxon>
        <taxon>Eurotiomycetidae</taxon>
        <taxon>Eurotiales</taxon>
        <taxon>Aspergillaceae</taxon>
        <taxon>Aspergillus</taxon>
        <taxon>Aspergillus subgen. Circumdati</taxon>
    </lineage>
</organism>
<proteinExistence type="predicted"/>
<feature type="compositionally biased region" description="Low complexity" evidence="6">
    <location>
        <begin position="243"/>
        <end position="256"/>
    </location>
</feature>
<evidence type="ECO:0000256" key="2">
    <source>
        <dbReference type="ARBA" id="ARBA00022771"/>
    </source>
</evidence>
<protein>
    <recommendedName>
        <fullName evidence="7">GRF-type domain-containing protein</fullName>
    </recommendedName>
</protein>
<dbReference type="Pfam" id="PF06839">
    <property type="entry name" value="Zn_ribbon_GRF"/>
    <property type="match status" value="1"/>
</dbReference>
<dbReference type="AlphaFoldDB" id="A0A317X286"/>
<comment type="caution">
    <text evidence="8">The sequence shown here is derived from an EMBL/GenBank/DDBJ whole genome shotgun (WGS) entry which is preliminary data.</text>
</comment>
<dbReference type="STRING" id="1448321.A0A317X286"/>
<feature type="compositionally biased region" description="Gly residues" evidence="6">
    <location>
        <begin position="324"/>
        <end position="334"/>
    </location>
</feature>
<dbReference type="EMBL" id="MSFL01000001">
    <property type="protein sequence ID" value="PWY92709.1"/>
    <property type="molecule type" value="Genomic_DNA"/>
</dbReference>
<keyword evidence="9" id="KW-1185">Reference proteome</keyword>
<feature type="region of interest" description="Disordered" evidence="6">
    <location>
        <begin position="197"/>
        <end position="286"/>
    </location>
</feature>
<dbReference type="VEuPathDB" id="FungiDB:BO70DRAFT_425380"/>
<dbReference type="RefSeq" id="XP_025404448.1">
    <property type="nucleotide sequence ID" value="XM_025547679.1"/>
</dbReference>
<sequence length="412" mass="45054">MLPLTKNAGSPRKAVPLRGLFAQGVWRCNCAERPPAVRRQTKNHGVHHGRWFYTCQKSGMQQCRFFLWASDAEAREKQAVLSNSHTEPTYNNTFNNTFNTSFASNSSSLAPETPTKKPRLSSSSSSSTGGLLTPQTDRTVRFASNDNSFSTTAMPSGCGSFGSPPHSAKARMMAEDMDEFEWDDEDDVAVGQLLPPTQTQTQSHSHSQTKSQTQPQPQPQPQPPLRQPDFGLPKTPHRTERIPSLSSSSSSASFSSFPPPGKRKFSDLEDDGDSQRTVGVTPPATMSAKRAYTDHRIAPFSSSVPPSSIEFSTTPTPARFRGVTPGGGASGSGSGSLESSEVAAQAITALEKNQVVLTKQARDELVDLLNKYELKMKGIVRGRDISRIALKKKDEQIERLNERVKMLEERGL</sequence>
<dbReference type="GO" id="GO:0008270">
    <property type="term" value="F:zinc ion binding"/>
    <property type="evidence" value="ECO:0007669"/>
    <property type="project" value="UniProtKB-KW"/>
</dbReference>
<feature type="compositionally biased region" description="Low complexity" evidence="6">
    <location>
        <begin position="299"/>
        <end position="308"/>
    </location>
</feature>
<evidence type="ECO:0000313" key="8">
    <source>
        <dbReference type="EMBL" id="PWY92709.1"/>
    </source>
</evidence>
<evidence type="ECO:0000256" key="5">
    <source>
        <dbReference type="SAM" id="Coils"/>
    </source>
</evidence>
<evidence type="ECO:0000259" key="7">
    <source>
        <dbReference type="PROSITE" id="PS51999"/>
    </source>
</evidence>
<evidence type="ECO:0000256" key="6">
    <source>
        <dbReference type="SAM" id="MobiDB-lite"/>
    </source>
</evidence>
<gene>
    <name evidence="8" type="ORF">BO70DRAFT_425380</name>
</gene>
<feature type="region of interest" description="Disordered" evidence="6">
    <location>
        <begin position="104"/>
        <end position="172"/>
    </location>
</feature>
<keyword evidence="1" id="KW-0479">Metal-binding</keyword>
<reference evidence="8 9" key="1">
    <citation type="submission" date="2016-12" db="EMBL/GenBank/DDBJ databases">
        <title>The genomes of Aspergillus section Nigri reveals drivers in fungal speciation.</title>
        <authorList>
            <consortium name="DOE Joint Genome Institute"/>
            <person name="Vesth T.C."/>
            <person name="Nybo J."/>
            <person name="Theobald S."/>
            <person name="Brandl J."/>
            <person name="Frisvad J.C."/>
            <person name="Nielsen K.F."/>
            <person name="Lyhne E.K."/>
            <person name="Kogle M.E."/>
            <person name="Kuo A."/>
            <person name="Riley R."/>
            <person name="Clum A."/>
            <person name="Nolan M."/>
            <person name="Lipzen A."/>
            <person name="Salamov A."/>
            <person name="Henrissat B."/>
            <person name="Wiebenga A."/>
            <person name="De Vries R.P."/>
            <person name="Grigoriev I.V."/>
            <person name="Mortensen U.H."/>
            <person name="Andersen M.R."/>
            <person name="Baker S.E."/>
        </authorList>
    </citation>
    <scope>NUCLEOTIDE SEQUENCE [LARGE SCALE GENOMIC DNA]</scope>
    <source>
        <strain evidence="8 9">CBS 117.55</strain>
    </source>
</reference>
<dbReference type="PROSITE" id="PS51999">
    <property type="entry name" value="ZF_GRF"/>
    <property type="match status" value="1"/>
</dbReference>
<accession>A0A317X286</accession>
<dbReference type="OrthoDB" id="430051at2759"/>
<dbReference type="InterPro" id="IPR010666">
    <property type="entry name" value="Znf_GRF"/>
</dbReference>
<name>A0A317X286_9EURO</name>
<dbReference type="Proteomes" id="UP000247233">
    <property type="component" value="Unassembled WGS sequence"/>
</dbReference>
<evidence type="ECO:0000256" key="4">
    <source>
        <dbReference type="PROSITE-ProRule" id="PRU01343"/>
    </source>
</evidence>
<evidence type="ECO:0000256" key="1">
    <source>
        <dbReference type="ARBA" id="ARBA00022723"/>
    </source>
</evidence>
<feature type="coiled-coil region" evidence="5">
    <location>
        <begin position="383"/>
        <end position="410"/>
    </location>
</feature>
<keyword evidence="2 4" id="KW-0863">Zinc-finger</keyword>
<dbReference type="GeneID" id="37069916"/>
<feature type="region of interest" description="Disordered" evidence="6">
    <location>
        <begin position="298"/>
        <end position="337"/>
    </location>
</feature>
<feature type="compositionally biased region" description="Low complexity" evidence="6">
    <location>
        <begin position="197"/>
        <end position="215"/>
    </location>
</feature>
<keyword evidence="3" id="KW-0862">Zinc</keyword>
<evidence type="ECO:0000256" key="3">
    <source>
        <dbReference type="ARBA" id="ARBA00022833"/>
    </source>
</evidence>